<evidence type="ECO:0000256" key="7">
    <source>
        <dbReference type="ARBA" id="ARBA00023015"/>
    </source>
</evidence>
<dbReference type="PROSITE" id="PS50088">
    <property type="entry name" value="ANK_REPEAT"/>
    <property type="match status" value="5"/>
</dbReference>
<feature type="compositionally biased region" description="Pro residues" evidence="14">
    <location>
        <begin position="809"/>
        <end position="820"/>
    </location>
</feature>
<keyword evidence="10" id="KW-0804">Transcription</keyword>
<keyword evidence="5" id="KW-0677">Repeat</keyword>
<keyword evidence="4" id="KW-0597">Phosphoprotein</keyword>
<evidence type="ECO:0000256" key="12">
    <source>
        <dbReference type="ARBA" id="ARBA00065082"/>
    </source>
</evidence>
<feature type="compositionally biased region" description="Low complexity" evidence="14">
    <location>
        <begin position="743"/>
        <end position="770"/>
    </location>
</feature>
<dbReference type="GO" id="GO:0006915">
    <property type="term" value="P:apoptotic process"/>
    <property type="evidence" value="ECO:0007669"/>
    <property type="project" value="UniProtKB-ARBA"/>
</dbReference>
<proteinExistence type="predicted"/>
<sequence length="820" mass="86114">MPLTRPACSPPSTPPGRGGGSGGSHTAHPPPPRPRLLSPGSDLCLCVSCYLSVSLVLGLSRSAWLCRHVSFSRCIQDAQSTHPVAQGPRAGRHARLLRALPTAPHPSEVRATLEAHGGGRGGGRAGRGTVPGRLPGQSLPSHWRKRLREGKCLVKVTRRGSGSRDSTPRPSDPRASWKCLPGGEAEKQTAFERQRHGETHRDNTETVRTETQRQVQRDIHPDSRLRDKVGNSEVETEPEKQTATERGRTAGVGPPPRPRLLPTPPPPPAEAQAPGRSGREGARGARGGRGARRRQRRRVQETPGADGWPRGGRGRGGGRPAPPRPTKVPSVQPAAGEVPAPCATTRPCAEPSRAPAARSAAVPGGPMPRCPAGAMDEGPVDLRTRPKAAAPPGAALPLRKRPLRAPSPEPAAPSGAAGPLDPPDPLRGGSDAPAVPAPPHGLARPEALYYQGPILPLYPTQAMGPPFPLLNLPTPLYPMVCPMEHPLSADIAMATRADEDGDTPLHIAVVQANLPAVHRLVNLFQHGGRELDIYNNLRQTPLHLAVITTLPSVVRLLVMAGASPMALDRHGQTAAHLACEHRSPTCLRALLDSAAPGTVDLEARNYDGLTALHVAVNTECHEAVLLLLERGADIDAVDIKSGRSPLIHAVESNSLSMVQLLLQHGANVNAQMYSGSSALHSASGRGLLPLVRTLVRSGADSGLKNCHNDTPLMVARSRRVIDILRGKATRPAPASQPEPSPDRSATTSPESSSRLSSNGLLSASPSSSPSQSPPKDPPGFPMAPPSFFLPPSSPPAFLPFAGVLRAPGRPVPPSPAPGGS</sequence>
<keyword evidence="16" id="KW-1185">Reference proteome</keyword>
<feature type="repeat" description="ANK" evidence="13">
    <location>
        <begin position="607"/>
        <end position="639"/>
    </location>
</feature>
<evidence type="ECO:0000313" key="15">
    <source>
        <dbReference type="Ensembl" id="ENSECAP00000010874.2"/>
    </source>
</evidence>
<dbReference type="PANTHER" id="PTHR46680">
    <property type="entry name" value="NF-KAPPA-B INHIBITOR ALPHA"/>
    <property type="match status" value="1"/>
</dbReference>
<keyword evidence="8 13" id="KW-0040">ANK repeat</keyword>
<comment type="subunit">
    <text evidence="12">Component of a complex consisting of the NF-kappa-B p52-p52 homodimer and BCL3. Component of a complex consisting of the NF-kappa-B p50-p50 homodimer and BCL3. Interacts with N4BP2, COPS5 and PIR. Interacts with CYLD.</text>
</comment>
<gene>
    <name evidence="15" type="primary">BCL3</name>
</gene>
<feature type="region of interest" description="Disordered" evidence="14">
    <location>
        <begin position="1"/>
        <end position="34"/>
    </location>
</feature>
<dbReference type="InterPro" id="IPR002110">
    <property type="entry name" value="Ankyrin_rpt"/>
</dbReference>
<dbReference type="GO" id="GO:0001818">
    <property type="term" value="P:negative regulation of cytokine production"/>
    <property type="evidence" value="ECO:0007669"/>
    <property type="project" value="UniProtKB-ARBA"/>
</dbReference>
<dbReference type="AlphaFoldDB" id="F6R142"/>
<organism evidence="15 16">
    <name type="scientific">Equus caballus</name>
    <name type="common">Horse</name>
    <dbReference type="NCBI Taxonomy" id="9796"/>
    <lineage>
        <taxon>Eukaryota</taxon>
        <taxon>Metazoa</taxon>
        <taxon>Chordata</taxon>
        <taxon>Craniata</taxon>
        <taxon>Vertebrata</taxon>
        <taxon>Euteleostomi</taxon>
        <taxon>Mammalia</taxon>
        <taxon>Eutheria</taxon>
        <taxon>Laurasiatheria</taxon>
        <taxon>Perissodactyla</taxon>
        <taxon>Equidae</taxon>
        <taxon>Equus</taxon>
    </lineage>
</organism>
<dbReference type="PRINTS" id="PR01415">
    <property type="entry name" value="ANKYRIN"/>
</dbReference>
<dbReference type="PROSITE" id="PS50297">
    <property type="entry name" value="ANK_REP_REGION"/>
    <property type="match status" value="4"/>
</dbReference>
<keyword evidence="9" id="KW-0010">Activator</keyword>
<dbReference type="SUPFAM" id="SSF48403">
    <property type="entry name" value="Ankyrin repeat"/>
    <property type="match status" value="1"/>
</dbReference>
<feature type="compositionally biased region" description="Basic and acidic residues" evidence="14">
    <location>
        <begin position="237"/>
        <end position="248"/>
    </location>
</feature>
<keyword evidence="3" id="KW-0963">Cytoplasm</keyword>
<feature type="repeat" description="ANK" evidence="13">
    <location>
        <begin position="537"/>
        <end position="569"/>
    </location>
</feature>
<feature type="compositionally biased region" description="Low complexity" evidence="14">
    <location>
        <begin position="387"/>
        <end position="397"/>
    </location>
</feature>
<feature type="repeat" description="ANK" evidence="13">
    <location>
        <begin position="674"/>
        <end position="706"/>
    </location>
</feature>
<dbReference type="GO" id="GO:0006950">
    <property type="term" value="P:response to stress"/>
    <property type="evidence" value="ECO:0007669"/>
    <property type="project" value="UniProtKB-ARBA"/>
</dbReference>
<evidence type="ECO:0000256" key="13">
    <source>
        <dbReference type="PROSITE-ProRule" id="PRU00023"/>
    </source>
</evidence>
<name>F6R142_HORSE</name>
<evidence type="ECO:0000256" key="9">
    <source>
        <dbReference type="ARBA" id="ARBA00023159"/>
    </source>
</evidence>
<evidence type="ECO:0000256" key="11">
    <source>
        <dbReference type="ARBA" id="ARBA00023242"/>
    </source>
</evidence>
<dbReference type="Pfam" id="PF12796">
    <property type="entry name" value="Ank_2"/>
    <property type="match status" value="2"/>
</dbReference>
<dbReference type="GO" id="GO:0045893">
    <property type="term" value="P:positive regulation of DNA-templated transcription"/>
    <property type="evidence" value="ECO:0007669"/>
    <property type="project" value="UniProtKB-ARBA"/>
</dbReference>
<dbReference type="SMART" id="SM00248">
    <property type="entry name" value="ANK"/>
    <property type="match status" value="6"/>
</dbReference>
<feature type="compositionally biased region" description="Low complexity" evidence="14">
    <location>
        <begin position="351"/>
        <end position="361"/>
    </location>
</feature>
<dbReference type="HOGENOM" id="CLU_720685_0_0_1"/>
<feature type="repeat" description="ANK" evidence="13">
    <location>
        <begin position="500"/>
        <end position="536"/>
    </location>
</feature>
<evidence type="ECO:0000256" key="5">
    <source>
        <dbReference type="ARBA" id="ARBA00022737"/>
    </source>
</evidence>
<keyword evidence="11" id="KW-0539">Nucleus</keyword>
<keyword evidence="7" id="KW-0805">Transcription regulation</keyword>
<protein>
    <submittedName>
        <fullName evidence="15">BCL3 transcription coactivator</fullName>
    </submittedName>
</protein>
<evidence type="ECO:0000256" key="14">
    <source>
        <dbReference type="SAM" id="MobiDB-lite"/>
    </source>
</evidence>
<keyword evidence="6" id="KW-0832">Ubl conjugation</keyword>
<feature type="compositionally biased region" description="Low complexity" evidence="14">
    <location>
        <begin position="798"/>
        <end position="808"/>
    </location>
</feature>
<dbReference type="Gene3D" id="1.25.40.20">
    <property type="entry name" value="Ankyrin repeat-containing domain"/>
    <property type="match status" value="1"/>
</dbReference>
<dbReference type="InterPro" id="IPR036770">
    <property type="entry name" value="Ankyrin_rpt-contain_sf"/>
</dbReference>
<dbReference type="GO" id="GO:0003712">
    <property type="term" value="F:transcription coregulator activity"/>
    <property type="evidence" value="ECO:0007669"/>
    <property type="project" value="UniProtKB-ARBA"/>
</dbReference>
<feature type="compositionally biased region" description="Gly residues" evidence="14">
    <location>
        <begin position="309"/>
        <end position="319"/>
    </location>
</feature>
<dbReference type="Ensembl" id="ENSECAT00000013680.4">
    <property type="protein sequence ID" value="ENSECAP00000010874.2"/>
    <property type="gene ID" value="ENSECAG00000013124.4"/>
</dbReference>
<dbReference type="GO" id="GO:0043066">
    <property type="term" value="P:negative regulation of apoptotic process"/>
    <property type="evidence" value="ECO:0007669"/>
    <property type="project" value="UniProtKB-ARBA"/>
</dbReference>
<accession>F6R142</accession>
<reference evidence="15" key="2">
    <citation type="submission" date="2025-08" db="UniProtKB">
        <authorList>
            <consortium name="Ensembl"/>
        </authorList>
    </citation>
    <scope>IDENTIFICATION</scope>
    <source>
        <strain evidence="15">Thoroughbred</strain>
    </source>
</reference>
<feature type="compositionally biased region" description="Pro residues" evidence="14">
    <location>
        <begin position="253"/>
        <end position="269"/>
    </location>
</feature>
<evidence type="ECO:0000256" key="3">
    <source>
        <dbReference type="ARBA" id="ARBA00022490"/>
    </source>
</evidence>
<reference evidence="15" key="3">
    <citation type="submission" date="2025-09" db="UniProtKB">
        <authorList>
            <consortium name="Ensembl"/>
        </authorList>
    </citation>
    <scope>IDENTIFICATION</scope>
    <source>
        <strain evidence="15">Thoroughbred</strain>
    </source>
</reference>
<dbReference type="FunFam" id="1.25.40.20:FF:000187">
    <property type="entry name" value="B-cell lymphoma 3 protein"/>
    <property type="match status" value="1"/>
</dbReference>
<dbReference type="GeneTree" id="ENSGT00940000161392"/>
<dbReference type="GO" id="GO:0010628">
    <property type="term" value="P:positive regulation of gene expression"/>
    <property type="evidence" value="ECO:0007669"/>
    <property type="project" value="UniProtKB-ARBA"/>
</dbReference>
<dbReference type="Bgee" id="ENSECAG00000013124">
    <property type="expression patterns" value="Expressed in synovial membrane of synovial joint and 18 other cell types or tissues"/>
</dbReference>
<evidence type="ECO:0000256" key="4">
    <source>
        <dbReference type="ARBA" id="ARBA00022553"/>
    </source>
</evidence>
<feature type="region of interest" description="Disordered" evidence="14">
    <location>
        <begin position="113"/>
        <end position="440"/>
    </location>
</feature>
<feature type="compositionally biased region" description="Pro residues" evidence="14">
    <location>
        <begin position="771"/>
        <end position="797"/>
    </location>
</feature>
<dbReference type="GO" id="GO:0048471">
    <property type="term" value="C:perinuclear region of cytoplasm"/>
    <property type="evidence" value="ECO:0007669"/>
    <property type="project" value="UniProtKB-SubCell"/>
</dbReference>
<evidence type="ECO:0000313" key="16">
    <source>
        <dbReference type="Proteomes" id="UP000002281"/>
    </source>
</evidence>
<dbReference type="Proteomes" id="UP000002281">
    <property type="component" value="Chromosome 10"/>
</dbReference>
<evidence type="ECO:0000256" key="6">
    <source>
        <dbReference type="ARBA" id="ARBA00022843"/>
    </source>
</evidence>
<evidence type="ECO:0000256" key="2">
    <source>
        <dbReference type="ARBA" id="ARBA00004556"/>
    </source>
</evidence>
<feature type="compositionally biased region" description="Basic and acidic residues" evidence="14">
    <location>
        <begin position="184"/>
        <end position="230"/>
    </location>
</feature>
<evidence type="ECO:0000256" key="10">
    <source>
        <dbReference type="ARBA" id="ARBA00023163"/>
    </source>
</evidence>
<feature type="region of interest" description="Disordered" evidence="14">
    <location>
        <begin position="728"/>
        <end position="820"/>
    </location>
</feature>
<dbReference type="GO" id="GO:0005634">
    <property type="term" value="C:nucleus"/>
    <property type="evidence" value="ECO:0007669"/>
    <property type="project" value="UniProtKB-SubCell"/>
</dbReference>
<feature type="compositionally biased region" description="Gly residues" evidence="14">
    <location>
        <begin position="116"/>
        <end position="126"/>
    </location>
</feature>
<evidence type="ECO:0000256" key="1">
    <source>
        <dbReference type="ARBA" id="ARBA00004123"/>
    </source>
</evidence>
<feature type="repeat" description="ANK" evidence="13">
    <location>
        <begin position="641"/>
        <end position="673"/>
    </location>
</feature>
<comment type="subcellular location">
    <subcellularLocation>
        <location evidence="2">Cytoplasm</location>
        <location evidence="2">Perinuclear region</location>
    </subcellularLocation>
    <subcellularLocation>
        <location evidence="1">Nucleus</location>
    </subcellularLocation>
</comment>
<reference evidence="15 16" key="1">
    <citation type="journal article" date="2009" name="Science">
        <title>Genome sequence, comparative analysis, and population genetics of the domestic horse.</title>
        <authorList>
            <consortium name="Broad Institute Genome Sequencing Platform"/>
            <consortium name="Broad Institute Whole Genome Assembly Team"/>
            <person name="Wade C.M."/>
            <person name="Giulotto E."/>
            <person name="Sigurdsson S."/>
            <person name="Zoli M."/>
            <person name="Gnerre S."/>
            <person name="Imsland F."/>
            <person name="Lear T.L."/>
            <person name="Adelson D.L."/>
            <person name="Bailey E."/>
            <person name="Bellone R.R."/>
            <person name="Bloecker H."/>
            <person name="Distl O."/>
            <person name="Edgar R.C."/>
            <person name="Garber M."/>
            <person name="Leeb T."/>
            <person name="Mauceli E."/>
            <person name="MacLeod J.N."/>
            <person name="Penedo M.C.T."/>
            <person name="Raison J.M."/>
            <person name="Sharpe T."/>
            <person name="Vogel J."/>
            <person name="Andersson L."/>
            <person name="Antczak D.F."/>
            <person name="Biagi T."/>
            <person name="Binns M.M."/>
            <person name="Chowdhary B.P."/>
            <person name="Coleman S.J."/>
            <person name="Della Valle G."/>
            <person name="Fryc S."/>
            <person name="Guerin G."/>
            <person name="Hasegawa T."/>
            <person name="Hill E.W."/>
            <person name="Jurka J."/>
            <person name="Kiialainen A."/>
            <person name="Lindgren G."/>
            <person name="Liu J."/>
            <person name="Magnani E."/>
            <person name="Mickelson J.R."/>
            <person name="Murray J."/>
            <person name="Nergadze S.G."/>
            <person name="Onofrio R."/>
            <person name="Pedroni S."/>
            <person name="Piras M.F."/>
            <person name="Raudsepp T."/>
            <person name="Rocchi M."/>
            <person name="Roeed K.H."/>
            <person name="Ryder O.A."/>
            <person name="Searle S."/>
            <person name="Skow L."/>
            <person name="Swinburne J.E."/>
            <person name="Syvaenen A.C."/>
            <person name="Tozaki T."/>
            <person name="Valberg S.J."/>
            <person name="Vaudin M."/>
            <person name="White J.R."/>
            <person name="Zody M.C."/>
            <person name="Lander E.S."/>
            <person name="Lindblad-Toh K."/>
        </authorList>
    </citation>
    <scope>NUCLEOTIDE SEQUENCE [LARGE SCALE GENOMIC DNA]</scope>
    <source>
        <strain evidence="15 16">Thoroughbred</strain>
    </source>
</reference>
<dbReference type="InterPro" id="IPR051070">
    <property type="entry name" value="NF-kappa-B_inhibitor"/>
</dbReference>
<dbReference type="GO" id="GO:0051707">
    <property type="term" value="P:response to other organism"/>
    <property type="evidence" value="ECO:0007669"/>
    <property type="project" value="UniProtKB-ARBA"/>
</dbReference>
<evidence type="ECO:0000256" key="8">
    <source>
        <dbReference type="ARBA" id="ARBA00023043"/>
    </source>
</evidence>
<dbReference type="PANTHER" id="PTHR46680:SF2">
    <property type="entry name" value="NF-KAPPA-B INHIBITOR ZETA"/>
    <property type="match status" value="1"/>
</dbReference>